<name>A0A183D1J4_9BILA</name>
<evidence type="ECO:0000256" key="4">
    <source>
        <dbReference type="ARBA" id="ARBA00023136"/>
    </source>
</evidence>
<evidence type="ECO:0000313" key="8">
    <source>
        <dbReference type="Proteomes" id="UP000271098"/>
    </source>
</evidence>
<dbReference type="InterPro" id="IPR036259">
    <property type="entry name" value="MFS_trans_sf"/>
</dbReference>
<dbReference type="Gene3D" id="1.20.1250.20">
    <property type="entry name" value="MFS general substrate transporter like domains"/>
    <property type="match status" value="1"/>
</dbReference>
<organism evidence="9">
    <name type="scientific">Gongylonema pulchrum</name>
    <dbReference type="NCBI Taxonomy" id="637853"/>
    <lineage>
        <taxon>Eukaryota</taxon>
        <taxon>Metazoa</taxon>
        <taxon>Ecdysozoa</taxon>
        <taxon>Nematoda</taxon>
        <taxon>Chromadorea</taxon>
        <taxon>Rhabditida</taxon>
        <taxon>Spirurina</taxon>
        <taxon>Spiruromorpha</taxon>
        <taxon>Spiruroidea</taxon>
        <taxon>Gongylonematidae</taxon>
        <taxon>Gongylonema</taxon>
    </lineage>
</organism>
<evidence type="ECO:0000256" key="5">
    <source>
        <dbReference type="SAM" id="Phobius"/>
    </source>
</evidence>
<dbReference type="PANTHER" id="PTHR23503:SF39">
    <property type="entry name" value="MAJOR FACILITATOR SUPERFAMILY (MFS) PROFILE DOMAIN-CONTAINING PROTEIN"/>
    <property type="match status" value="1"/>
</dbReference>
<dbReference type="InterPro" id="IPR005828">
    <property type="entry name" value="MFS_sugar_transport-like"/>
</dbReference>
<evidence type="ECO:0000313" key="9">
    <source>
        <dbReference type="WBParaSite" id="GPUH_0000259001-mRNA-1"/>
    </source>
</evidence>
<feature type="transmembrane region" description="Helical" evidence="5">
    <location>
        <begin position="73"/>
        <end position="97"/>
    </location>
</feature>
<evidence type="ECO:0000259" key="6">
    <source>
        <dbReference type="PROSITE" id="PS50850"/>
    </source>
</evidence>
<dbReference type="GO" id="GO:0015149">
    <property type="term" value="F:hexose transmembrane transporter activity"/>
    <property type="evidence" value="ECO:0007669"/>
    <property type="project" value="TreeGrafter"/>
</dbReference>
<keyword evidence="8" id="KW-1185">Reference proteome</keyword>
<reference evidence="7 8" key="2">
    <citation type="submission" date="2018-11" db="EMBL/GenBank/DDBJ databases">
        <authorList>
            <consortium name="Pathogen Informatics"/>
        </authorList>
    </citation>
    <scope>NUCLEOTIDE SEQUENCE [LARGE SCALE GENOMIC DNA]</scope>
</reference>
<feature type="transmembrane region" description="Helical" evidence="5">
    <location>
        <begin position="12"/>
        <end position="36"/>
    </location>
</feature>
<dbReference type="InterPro" id="IPR020846">
    <property type="entry name" value="MFS_dom"/>
</dbReference>
<evidence type="ECO:0000256" key="1">
    <source>
        <dbReference type="ARBA" id="ARBA00004141"/>
    </source>
</evidence>
<dbReference type="Pfam" id="PF00083">
    <property type="entry name" value="Sugar_tr"/>
    <property type="match status" value="1"/>
</dbReference>
<dbReference type="InterPro" id="IPR045263">
    <property type="entry name" value="GLUT"/>
</dbReference>
<reference evidence="9" key="1">
    <citation type="submission" date="2016-06" db="UniProtKB">
        <authorList>
            <consortium name="WormBaseParasite"/>
        </authorList>
    </citation>
    <scope>IDENTIFICATION</scope>
</reference>
<evidence type="ECO:0000256" key="2">
    <source>
        <dbReference type="ARBA" id="ARBA00022692"/>
    </source>
</evidence>
<feature type="domain" description="Major facilitator superfamily (MFS) profile" evidence="6">
    <location>
        <begin position="1"/>
        <end position="233"/>
    </location>
</feature>
<accession>A0A183D1J4</accession>
<dbReference type="GO" id="GO:0016020">
    <property type="term" value="C:membrane"/>
    <property type="evidence" value="ECO:0007669"/>
    <property type="project" value="UniProtKB-SubCell"/>
</dbReference>
<dbReference type="WBParaSite" id="GPUH_0000259001-mRNA-1">
    <property type="protein sequence ID" value="GPUH_0000259001-mRNA-1"/>
    <property type="gene ID" value="GPUH_0000259001"/>
</dbReference>
<dbReference type="EMBL" id="UYRT01003982">
    <property type="protein sequence ID" value="VDK35090.1"/>
    <property type="molecule type" value="Genomic_DNA"/>
</dbReference>
<dbReference type="SUPFAM" id="SSF103473">
    <property type="entry name" value="MFS general substrate transporter"/>
    <property type="match status" value="1"/>
</dbReference>
<gene>
    <name evidence="7" type="ORF">GPUH_LOCUS2586</name>
</gene>
<keyword evidence="3 5" id="KW-1133">Transmembrane helix</keyword>
<comment type="subcellular location">
    <subcellularLocation>
        <location evidence="1">Membrane</location>
        <topology evidence="1">Multi-pass membrane protein</topology>
    </subcellularLocation>
</comment>
<proteinExistence type="predicted"/>
<dbReference type="OrthoDB" id="8120565at2759"/>
<dbReference type="PROSITE" id="PS50850">
    <property type="entry name" value="MFS"/>
    <property type="match status" value="1"/>
</dbReference>
<keyword evidence="2 5" id="KW-0812">Transmembrane</keyword>
<dbReference type="Proteomes" id="UP000271098">
    <property type="component" value="Unassembled WGS sequence"/>
</dbReference>
<evidence type="ECO:0000313" key="7">
    <source>
        <dbReference type="EMBL" id="VDK35090.1"/>
    </source>
</evidence>
<sequence length="233" mass="26746">MFTRLCFPYYEALVIGRFLWGTANGIAIVVQTVWIIESAPTSQRGKVNSWQEVIATAGNLLTQAVGVPLSTPALWPFMFAVPLSVTVACLIIFILMYESPQYMLKFTHNRVDAARAIRAYHGLKDDIEIDKQVTKCEEDGQKEERKKSIQHSKEPNGMEVMFMPWRANDPLSVVVRYGAWVGIMVKVIQFLYLRIKMPNIFDTLKVVHFSEIWTYSWSFYQKATKIARVKSNI</sequence>
<keyword evidence="4 5" id="KW-0472">Membrane</keyword>
<evidence type="ECO:0000256" key="3">
    <source>
        <dbReference type="ARBA" id="ARBA00022989"/>
    </source>
</evidence>
<dbReference type="PANTHER" id="PTHR23503">
    <property type="entry name" value="SOLUTE CARRIER FAMILY 2"/>
    <property type="match status" value="1"/>
</dbReference>
<protein>
    <submittedName>
        <fullName evidence="9">MFS domain-containing protein</fullName>
    </submittedName>
</protein>
<dbReference type="AlphaFoldDB" id="A0A183D1J4"/>